<evidence type="ECO:0000256" key="1">
    <source>
        <dbReference type="ARBA" id="ARBA00000024"/>
    </source>
</evidence>
<evidence type="ECO:0000256" key="9">
    <source>
        <dbReference type="ARBA" id="ARBA00022801"/>
    </source>
</evidence>
<dbReference type="Proteomes" id="UP000287336">
    <property type="component" value="Unassembled WGS sequence"/>
</dbReference>
<evidence type="ECO:0000256" key="6">
    <source>
        <dbReference type="ARBA" id="ARBA00008299"/>
    </source>
</evidence>
<proteinExistence type="inferred from homology"/>
<feature type="binding site" evidence="11">
    <location>
        <position position="128"/>
    </location>
    <ligand>
        <name>Zn(2+)</name>
        <dbReference type="ChEBI" id="CHEBI:29105"/>
        <note>ligand shared between dimeric partners</note>
    </ligand>
</feature>
<dbReference type="Pfam" id="PF01502">
    <property type="entry name" value="PRA-CH"/>
    <property type="match status" value="1"/>
</dbReference>
<evidence type="ECO:0000256" key="11">
    <source>
        <dbReference type="HAMAP-Rule" id="MF_01021"/>
    </source>
</evidence>
<evidence type="ECO:0000256" key="5">
    <source>
        <dbReference type="ARBA" id="ARBA00007731"/>
    </source>
</evidence>
<dbReference type="GO" id="GO:0004635">
    <property type="term" value="F:phosphoribosyl-AMP cyclohydrolase activity"/>
    <property type="evidence" value="ECO:0007669"/>
    <property type="project" value="UniProtKB-UniRule"/>
</dbReference>
<dbReference type="SUPFAM" id="SSF141734">
    <property type="entry name" value="HisI-like"/>
    <property type="match status" value="1"/>
</dbReference>
<comment type="cofactor">
    <cofactor evidence="11">
        <name>Zn(2+)</name>
        <dbReference type="ChEBI" id="CHEBI:29105"/>
    </cofactor>
    <text evidence="11">Binds 1 zinc ion per subunit.</text>
</comment>
<comment type="catalytic activity">
    <reaction evidence="2">
        <text>1-(5-phospho-beta-D-ribosyl)-ATP + H2O = 1-(5-phospho-beta-D-ribosyl)-5'-AMP + diphosphate + H(+)</text>
        <dbReference type="Rhea" id="RHEA:22828"/>
        <dbReference type="ChEBI" id="CHEBI:15377"/>
        <dbReference type="ChEBI" id="CHEBI:15378"/>
        <dbReference type="ChEBI" id="CHEBI:33019"/>
        <dbReference type="ChEBI" id="CHEBI:59457"/>
        <dbReference type="ChEBI" id="CHEBI:73183"/>
        <dbReference type="EC" id="3.6.1.31"/>
    </reaction>
</comment>
<dbReference type="UniPathway" id="UPA00031">
    <property type="reaction ID" value="UER00008"/>
</dbReference>
<dbReference type="GO" id="GO:0000105">
    <property type="term" value="P:L-histidine biosynthetic process"/>
    <property type="evidence" value="ECO:0007669"/>
    <property type="project" value="UniProtKB-UniRule"/>
</dbReference>
<keyword evidence="11" id="KW-0479">Metal-binding</keyword>
<evidence type="ECO:0000256" key="4">
    <source>
        <dbReference type="ARBA" id="ARBA00005204"/>
    </source>
</evidence>
<dbReference type="InterPro" id="IPR002496">
    <property type="entry name" value="PRib_AMP_CycHydrolase_dom"/>
</dbReference>
<dbReference type="PANTHER" id="PTHR42945">
    <property type="entry name" value="HISTIDINE BIOSYNTHESIS BIFUNCTIONAL PROTEIN"/>
    <property type="match status" value="1"/>
</dbReference>
<name>A0A433KF98_9GAMM</name>
<feature type="binding site" evidence="11">
    <location>
        <position position="121"/>
    </location>
    <ligand>
        <name>Zn(2+)</name>
        <dbReference type="ChEBI" id="CHEBI:29105"/>
        <note>ligand shared between dimeric partners</note>
    </ligand>
</feature>
<dbReference type="EC" id="3.5.4.19" evidence="11"/>
<sequence length="155" mass="17317">MSRFTPLDPRNLFKALESANPSDTLPSTKTLLDAVRFNEAGLLPAIAQQFDSGEVLMMAWMNREALEETLATQRVCYYSRSRQKLWRKGETSGQQQQLKTATLDCDGDTLLLQVDQTGPACHTGRRSCFYVSLSNEHATITSEPLIDPATLYGKK</sequence>
<protein>
    <recommendedName>
        <fullName evidence="11">Phosphoribosyl-AMP cyclohydrolase</fullName>
        <shortName evidence="11">PRA-CH</shortName>
        <ecNumber evidence="11">3.5.4.19</ecNumber>
    </recommendedName>
</protein>
<organism evidence="13 14">
    <name type="scientific">Vreelandella andesensis</name>
    <dbReference type="NCBI Taxonomy" id="447567"/>
    <lineage>
        <taxon>Bacteria</taxon>
        <taxon>Pseudomonadati</taxon>
        <taxon>Pseudomonadota</taxon>
        <taxon>Gammaproteobacteria</taxon>
        <taxon>Oceanospirillales</taxon>
        <taxon>Halomonadaceae</taxon>
        <taxon>Vreelandella</taxon>
    </lineage>
</organism>
<dbReference type="NCBIfam" id="NF000768">
    <property type="entry name" value="PRK00051.1"/>
    <property type="match status" value="1"/>
</dbReference>
<evidence type="ECO:0000256" key="3">
    <source>
        <dbReference type="ARBA" id="ARBA00005169"/>
    </source>
</evidence>
<keyword evidence="10 11" id="KW-0368">Histidine biosynthesis</keyword>
<feature type="binding site" evidence="11">
    <location>
        <position position="105"/>
    </location>
    <ligand>
        <name>Zn(2+)</name>
        <dbReference type="ChEBI" id="CHEBI:29105"/>
        <note>ligand shared between dimeric partners</note>
    </ligand>
</feature>
<feature type="binding site" evidence="11">
    <location>
        <position position="108"/>
    </location>
    <ligand>
        <name>Mg(2+)</name>
        <dbReference type="ChEBI" id="CHEBI:18420"/>
    </ligand>
</feature>
<feature type="binding site" evidence="11">
    <location>
        <position position="106"/>
    </location>
    <ligand>
        <name>Mg(2+)</name>
        <dbReference type="ChEBI" id="CHEBI:18420"/>
    </ligand>
</feature>
<comment type="caution">
    <text evidence="13">The sequence shown here is derived from an EMBL/GenBank/DDBJ whole genome shotgun (WGS) entry which is preliminary data.</text>
</comment>
<dbReference type="FunFam" id="3.10.20.810:FF:000001">
    <property type="entry name" value="Histidine biosynthesis bifunctional protein HisIE"/>
    <property type="match status" value="1"/>
</dbReference>
<evidence type="ECO:0000259" key="12">
    <source>
        <dbReference type="Pfam" id="PF01502"/>
    </source>
</evidence>
<dbReference type="GO" id="GO:0000287">
    <property type="term" value="F:magnesium ion binding"/>
    <property type="evidence" value="ECO:0007669"/>
    <property type="project" value="UniProtKB-UniRule"/>
</dbReference>
<dbReference type="AlphaFoldDB" id="A0A433KF98"/>
<evidence type="ECO:0000313" key="14">
    <source>
        <dbReference type="Proteomes" id="UP000287336"/>
    </source>
</evidence>
<comment type="catalytic activity">
    <reaction evidence="1 11">
        <text>1-(5-phospho-beta-D-ribosyl)-5'-AMP + H2O = 1-(5-phospho-beta-D-ribosyl)-5-[(5-phospho-beta-D-ribosylamino)methylideneamino]imidazole-4-carboxamide</text>
        <dbReference type="Rhea" id="RHEA:20049"/>
        <dbReference type="ChEBI" id="CHEBI:15377"/>
        <dbReference type="ChEBI" id="CHEBI:58435"/>
        <dbReference type="ChEBI" id="CHEBI:59457"/>
        <dbReference type="EC" id="3.5.4.19"/>
    </reaction>
</comment>
<comment type="subcellular location">
    <subcellularLocation>
        <location evidence="11">Cytoplasm</location>
    </subcellularLocation>
</comment>
<keyword evidence="14" id="KW-1185">Reference proteome</keyword>
<feature type="binding site" evidence="11">
    <location>
        <position position="104"/>
    </location>
    <ligand>
        <name>Mg(2+)</name>
        <dbReference type="ChEBI" id="CHEBI:18420"/>
    </ligand>
</feature>
<keyword evidence="11" id="KW-0460">Magnesium</keyword>
<comment type="cofactor">
    <cofactor evidence="11">
        <name>Mg(2+)</name>
        <dbReference type="ChEBI" id="CHEBI:18420"/>
    </cofactor>
    <text evidence="11">Binds 1 Mg(2+) ion per subunit.</text>
</comment>
<gene>
    <name evidence="11 13" type="primary">hisI</name>
    <name evidence="13" type="ORF">ELY33_15125</name>
</gene>
<keyword evidence="9 11" id="KW-0378">Hydrolase</keyword>
<dbReference type="OrthoDB" id="9795769at2"/>
<comment type="function">
    <text evidence="11">Catalyzes the hydrolysis of the adenine ring of phosphoribosyl-AMP.</text>
</comment>
<comment type="subunit">
    <text evidence="11">Homodimer.</text>
</comment>
<keyword evidence="7 11" id="KW-0963">Cytoplasm</keyword>
<comment type="pathway">
    <text evidence="3 11">Amino-acid biosynthesis; L-histidine biosynthesis; L-histidine from 5-phospho-alpha-D-ribose 1-diphosphate: step 3/9.</text>
</comment>
<dbReference type="InterPro" id="IPR026660">
    <property type="entry name" value="PRA-CH"/>
</dbReference>
<comment type="similarity">
    <text evidence="6">In the N-terminal section; belongs to the PRA-CH family.</text>
</comment>
<comment type="pathway">
    <text evidence="4">Amino-acid biosynthesis; L-histidine biosynthesis; L-histidine from 5-phospho-alpha-D-ribose 1-diphosphate: step 2/9.</text>
</comment>
<evidence type="ECO:0000256" key="8">
    <source>
        <dbReference type="ARBA" id="ARBA00022605"/>
    </source>
</evidence>
<dbReference type="GO" id="GO:0008270">
    <property type="term" value="F:zinc ion binding"/>
    <property type="evidence" value="ECO:0007669"/>
    <property type="project" value="UniProtKB-UniRule"/>
</dbReference>
<comment type="similarity">
    <text evidence="5">In the C-terminal section; belongs to the PRA-PH family.</text>
</comment>
<dbReference type="RefSeq" id="WP_126948739.1">
    <property type="nucleotide sequence ID" value="NZ_RZHG01000028.1"/>
</dbReference>
<evidence type="ECO:0000313" key="13">
    <source>
        <dbReference type="EMBL" id="RUR27238.1"/>
    </source>
</evidence>
<dbReference type="GO" id="GO:0005737">
    <property type="term" value="C:cytoplasm"/>
    <property type="evidence" value="ECO:0007669"/>
    <property type="project" value="UniProtKB-SubCell"/>
</dbReference>
<dbReference type="GO" id="GO:0004636">
    <property type="term" value="F:phosphoribosyl-ATP diphosphatase activity"/>
    <property type="evidence" value="ECO:0007669"/>
    <property type="project" value="UniProtKB-EC"/>
</dbReference>
<evidence type="ECO:0000256" key="7">
    <source>
        <dbReference type="ARBA" id="ARBA00022490"/>
    </source>
</evidence>
<keyword evidence="8 11" id="KW-0028">Amino-acid biosynthesis</keyword>
<comment type="similarity">
    <text evidence="11">Belongs to the PRA-CH family.</text>
</comment>
<feature type="domain" description="Phosphoribosyl-AMP cyclohydrolase" evidence="12">
    <location>
        <begin position="57"/>
        <end position="130"/>
    </location>
</feature>
<dbReference type="PANTHER" id="PTHR42945:SF1">
    <property type="entry name" value="HISTIDINE BIOSYNTHESIS BIFUNCTIONAL PROTEIN HIS7"/>
    <property type="match status" value="1"/>
</dbReference>
<keyword evidence="11" id="KW-0862">Zinc</keyword>
<dbReference type="InterPro" id="IPR038019">
    <property type="entry name" value="PRib_AMP_CycHydrolase_sf"/>
</dbReference>
<accession>A0A433KF98</accession>
<reference evidence="13 14" key="1">
    <citation type="submission" date="2018-12" db="EMBL/GenBank/DDBJ databases">
        <title>three novel Halomonas strain isolated from plants.</title>
        <authorList>
            <person name="Sun C."/>
        </authorList>
    </citation>
    <scope>NUCLEOTIDE SEQUENCE [LARGE SCALE GENOMIC DNA]</scope>
    <source>
        <strain evidence="13 14">DSM 19434</strain>
    </source>
</reference>
<evidence type="ECO:0000256" key="2">
    <source>
        <dbReference type="ARBA" id="ARBA00001460"/>
    </source>
</evidence>
<evidence type="ECO:0000256" key="10">
    <source>
        <dbReference type="ARBA" id="ARBA00023102"/>
    </source>
</evidence>
<dbReference type="EMBL" id="RZHG01000028">
    <property type="protein sequence ID" value="RUR27238.1"/>
    <property type="molecule type" value="Genomic_DNA"/>
</dbReference>
<dbReference type="HAMAP" id="MF_01021">
    <property type="entry name" value="HisI"/>
    <property type="match status" value="1"/>
</dbReference>
<dbReference type="Gene3D" id="3.10.20.810">
    <property type="entry name" value="Phosphoribosyl-AMP cyclohydrolase"/>
    <property type="match status" value="1"/>
</dbReference>